<evidence type="ECO:0000313" key="2">
    <source>
        <dbReference type="Proteomes" id="UP000593567"/>
    </source>
</evidence>
<sequence length="300" mass="33222">MRGARLVRLIDSGRLLGKPLSDLHLLPSSEELDCEALSSVASVSGIVPAGGSKTWGMTAKELMKELLEGCESCQVVPKGQAAEVLPCDVLLPKNFPVKYKECKEIIHISLKDKLLDSGVALRKCKVLLENTPAKSAKISANNVLLDSITKEAAKNQMDGAVDSHPDFEGSSQEMFREDDPVEDFDGGMDNSFLCEVTKPKFPSFASTRRVTNNKMKISRSSWVTKVLVVQFAPSPPTRHGSELRTQVMRRAPCLKQQLLSCLTHQSLPSVQSQLEVRALRVVMCQLQSFWLNWRELKTNN</sequence>
<comment type="caution">
    <text evidence="1">The sequence shown here is derived from an EMBL/GenBank/DDBJ whole genome shotgun (WGS) entry which is preliminary data.</text>
</comment>
<protein>
    <submittedName>
        <fullName evidence="1">Uncharacterized protein</fullName>
    </submittedName>
</protein>
<dbReference type="AlphaFoldDB" id="A0A7J7K260"/>
<name>A0A7J7K260_BUGNE</name>
<evidence type="ECO:0000313" key="1">
    <source>
        <dbReference type="EMBL" id="KAF6032245.1"/>
    </source>
</evidence>
<accession>A0A7J7K260</accession>
<gene>
    <name evidence="1" type="ORF">EB796_009464</name>
</gene>
<keyword evidence="2" id="KW-1185">Reference proteome</keyword>
<proteinExistence type="predicted"/>
<reference evidence="1" key="1">
    <citation type="submission" date="2020-06" db="EMBL/GenBank/DDBJ databases">
        <title>Draft genome of Bugula neritina, a colonial animal packing powerful symbionts and potential medicines.</title>
        <authorList>
            <person name="Rayko M."/>
        </authorList>
    </citation>
    <scope>NUCLEOTIDE SEQUENCE [LARGE SCALE GENOMIC DNA]</scope>
    <source>
        <strain evidence="1">Kwan_BN1</strain>
    </source>
</reference>
<organism evidence="1 2">
    <name type="scientific">Bugula neritina</name>
    <name type="common">Brown bryozoan</name>
    <name type="synonym">Sertularia neritina</name>
    <dbReference type="NCBI Taxonomy" id="10212"/>
    <lineage>
        <taxon>Eukaryota</taxon>
        <taxon>Metazoa</taxon>
        <taxon>Spiralia</taxon>
        <taxon>Lophotrochozoa</taxon>
        <taxon>Bryozoa</taxon>
        <taxon>Gymnolaemata</taxon>
        <taxon>Cheilostomatida</taxon>
        <taxon>Flustrina</taxon>
        <taxon>Buguloidea</taxon>
        <taxon>Bugulidae</taxon>
        <taxon>Bugula</taxon>
    </lineage>
</organism>
<dbReference type="EMBL" id="VXIV02001524">
    <property type="protein sequence ID" value="KAF6032245.1"/>
    <property type="molecule type" value="Genomic_DNA"/>
</dbReference>
<dbReference type="Proteomes" id="UP000593567">
    <property type="component" value="Unassembled WGS sequence"/>
</dbReference>